<evidence type="ECO:0000313" key="1">
    <source>
        <dbReference type="EMBL" id="RED43799.1"/>
    </source>
</evidence>
<keyword evidence="2" id="KW-1185">Reference proteome</keyword>
<name>A0A3D9H2S0_9PROT</name>
<dbReference type="RefSeq" id="WP_115939441.1">
    <property type="nucleotide sequence ID" value="NZ_QRDW01000018.1"/>
</dbReference>
<accession>A0A3D9H2S0</accession>
<reference evidence="1 2" key="1">
    <citation type="submission" date="2018-07" db="EMBL/GenBank/DDBJ databases">
        <title>Genomic Encyclopedia of Type Strains, Phase III (KMG-III): the genomes of soil and plant-associated and newly described type strains.</title>
        <authorList>
            <person name="Whitman W."/>
        </authorList>
    </citation>
    <scope>NUCLEOTIDE SEQUENCE [LARGE SCALE GENOMIC DNA]</scope>
    <source>
        <strain evidence="1 2">CECT 8488</strain>
    </source>
</reference>
<dbReference type="EMBL" id="QRDW01000018">
    <property type="protein sequence ID" value="RED43799.1"/>
    <property type="molecule type" value="Genomic_DNA"/>
</dbReference>
<dbReference type="AlphaFoldDB" id="A0A3D9H2S0"/>
<evidence type="ECO:0000313" key="2">
    <source>
        <dbReference type="Proteomes" id="UP000256845"/>
    </source>
</evidence>
<gene>
    <name evidence="1" type="ORF">DFP90_11822</name>
</gene>
<sequence length="131" mass="14851">MRGIITILTLAVLSACSSPVWPPERGGGMAERTPAARHAVFSKVTDSRRDRLFDRLMVLETALEAMIADGADRKARAEVNLAQKKTVRIRREIAGHLFGEAEKDLIALKERLNRIRNRIYPFNDRDEPRDL</sequence>
<comment type="caution">
    <text evidence="1">The sequence shown here is derived from an EMBL/GenBank/DDBJ whole genome shotgun (WGS) entry which is preliminary data.</text>
</comment>
<dbReference type="Proteomes" id="UP000256845">
    <property type="component" value="Unassembled WGS sequence"/>
</dbReference>
<proteinExistence type="predicted"/>
<protein>
    <submittedName>
        <fullName evidence="1">Uncharacterized protein</fullName>
    </submittedName>
</protein>
<dbReference type="PROSITE" id="PS51257">
    <property type="entry name" value="PROKAR_LIPOPROTEIN"/>
    <property type="match status" value="1"/>
</dbReference>
<organism evidence="1 2">
    <name type="scientific">Aestuariispira insulae</name>
    <dbReference type="NCBI Taxonomy" id="1461337"/>
    <lineage>
        <taxon>Bacteria</taxon>
        <taxon>Pseudomonadati</taxon>
        <taxon>Pseudomonadota</taxon>
        <taxon>Alphaproteobacteria</taxon>
        <taxon>Rhodospirillales</taxon>
        <taxon>Kiloniellaceae</taxon>
        <taxon>Aestuariispira</taxon>
    </lineage>
</organism>